<sequence length="74" mass="8546">MKFCSVVNPCFDSGQGRFLCFTSTFSSRNLTASVVVSSRHCSDIFRRARLVRVIDIKLVMRRLYDNVRADFDSF</sequence>
<dbReference type="HOGENOM" id="CLU_2687277_0_0_1"/>
<evidence type="ECO:0000313" key="2">
    <source>
        <dbReference type="Proteomes" id="UP000054549"/>
    </source>
</evidence>
<dbReference type="Proteomes" id="UP000054549">
    <property type="component" value="Unassembled WGS sequence"/>
</dbReference>
<accession>A0A0C2S2A5</accession>
<dbReference type="EMBL" id="KN818399">
    <property type="protein sequence ID" value="KIL56790.1"/>
    <property type="molecule type" value="Genomic_DNA"/>
</dbReference>
<dbReference type="AlphaFoldDB" id="A0A0C2S2A5"/>
<keyword evidence="2" id="KW-1185">Reference proteome</keyword>
<gene>
    <name evidence="1" type="ORF">M378DRAFT_437101</name>
</gene>
<proteinExistence type="predicted"/>
<organism evidence="1 2">
    <name type="scientific">Amanita muscaria (strain Koide BX008)</name>
    <dbReference type="NCBI Taxonomy" id="946122"/>
    <lineage>
        <taxon>Eukaryota</taxon>
        <taxon>Fungi</taxon>
        <taxon>Dikarya</taxon>
        <taxon>Basidiomycota</taxon>
        <taxon>Agaricomycotina</taxon>
        <taxon>Agaricomycetes</taxon>
        <taxon>Agaricomycetidae</taxon>
        <taxon>Agaricales</taxon>
        <taxon>Pluteineae</taxon>
        <taxon>Amanitaceae</taxon>
        <taxon>Amanita</taxon>
    </lineage>
</organism>
<dbReference type="InParanoid" id="A0A0C2S2A5"/>
<evidence type="ECO:0000313" key="1">
    <source>
        <dbReference type="EMBL" id="KIL56790.1"/>
    </source>
</evidence>
<reference evidence="1 2" key="1">
    <citation type="submission" date="2014-04" db="EMBL/GenBank/DDBJ databases">
        <title>Evolutionary Origins and Diversification of the Mycorrhizal Mutualists.</title>
        <authorList>
            <consortium name="DOE Joint Genome Institute"/>
            <consortium name="Mycorrhizal Genomics Consortium"/>
            <person name="Kohler A."/>
            <person name="Kuo A."/>
            <person name="Nagy L.G."/>
            <person name="Floudas D."/>
            <person name="Copeland A."/>
            <person name="Barry K.W."/>
            <person name="Cichocki N."/>
            <person name="Veneault-Fourrey C."/>
            <person name="LaButti K."/>
            <person name="Lindquist E.A."/>
            <person name="Lipzen A."/>
            <person name="Lundell T."/>
            <person name="Morin E."/>
            <person name="Murat C."/>
            <person name="Riley R."/>
            <person name="Ohm R."/>
            <person name="Sun H."/>
            <person name="Tunlid A."/>
            <person name="Henrissat B."/>
            <person name="Grigoriev I.V."/>
            <person name="Hibbett D.S."/>
            <person name="Martin F."/>
        </authorList>
    </citation>
    <scope>NUCLEOTIDE SEQUENCE [LARGE SCALE GENOMIC DNA]</scope>
    <source>
        <strain evidence="1 2">Koide BX008</strain>
    </source>
</reference>
<name>A0A0C2S2A5_AMAMK</name>
<protein>
    <submittedName>
        <fullName evidence="1">Uncharacterized protein</fullName>
    </submittedName>
</protein>